<dbReference type="Pfam" id="PF09696">
    <property type="entry name" value="Ctf8"/>
    <property type="match status" value="1"/>
</dbReference>
<dbReference type="AlphaFoldDB" id="A0A067RBT4"/>
<keyword evidence="5" id="KW-0131">Cell cycle</keyword>
<comment type="similarity">
    <text evidence="6">Belongs to the CTF8 family.</text>
</comment>
<dbReference type="InParanoid" id="A0A067RBT4"/>
<accession>A0A067RBT4</accession>
<keyword evidence="3" id="KW-0238">DNA-binding</keyword>
<feature type="non-terminal residue" evidence="7">
    <location>
        <position position="1"/>
    </location>
</feature>
<dbReference type="GO" id="GO:0003677">
    <property type="term" value="F:DNA binding"/>
    <property type="evidence" value="ECO:0007669"/>
    <property type="project" value="UniProtKB-KW"/>
</dbReference>
<dbReference type="OMA" id="TNVPKPC"/>
<reference evidence="7 8" key="1">
    <citation type="journal article" date="2014" name="Nat. Commun.">
        <title>Molecular traces of alternative social organization in a termite genome.</title>
        <authorList>
            <person name="Terrapon N."/>
            <person name="Li C."/>
            <person name="Robertson H.M."/>
            <person name="Ji L."/>
            <person name="Meng X."/>
            <person name="Booth W."/>
            <person name="Chen Z."/>
            <person name="Childers C.P."/>
            <person name="Glastad K.M."/>
            <person name="Gokhale K."/>
            <person name="Gowin J."/>
            <person name="Gronenberg W."/>
            <person name="Hermansen R.A."/>
            <person name="Hu H."/>
            <person name="Hunt B.G."/>
            <person name="Huylmans A.K."/>
            <person name="Khalil S.M."/>
            <person name="Mitchell R.D."/>
            <person name="Munoz-Torres M.C."/>
            <person name="Mustard J.A."/>
            <person name="Pan H."/>
            <person name="Reese J.T."/>
            <person name="Scharf M.E."/>
            <person name="Sun F."/>
            <person name="Vogel H."/>
            <person name="Xiao J."/>
            <person name="Yang W."/>
            <person name="Yang Z."/>
            <person name="Yang Z."/>
            <person name="Zhou J."/>
            <person name="Zhu J."/>
            <person name="Brent C.S."/>
            <person name="Elsik C.G."/>
            <person name="Goodisman M.A."/>
            <person name="Liberles D.A."/>
            <person name="Roe R.M."/>
            <person name="Vargo E.L."/>
            <person name="Vilcinskas A."/>
            <person name="Wang J."/>
            <person name="Bornberg-Bauer E."/>
            <person name="Korb J."/>
            <person name="Zhang G."/>
            <person name="Liebig J."/>
        </authorList>
    </citation>
    <scope>NUCLEOTIDE SEQUENCE [LARGE SCALE GENOMIC DNA]</scope>
    <source>
        <tissue evidence="7">Whole organism</tissue>
    </source>
</reference>
<dbReference type="Proteomes" id="UP000027135">
    <property type="component" value="Unassembled WGS sequence"/>
</dbReference>
<dbReference type="eggNOG" id="ENOG502S2DB">
    <property type="taxonomic scope" value="Eukaryota"/>
</dbReference>
<dbReference type="GO" id="GO:0007064">
    <property type="term" value="P:mitotic sister chromatid cohesion"/>
    <property type="evidence" value="ECO:0007669"/>
    <property type="project" value="InterPro"/>
</dbReference>
<dbReference type="InterPro" id="IPR018607">
    <property type="entry name" value="Ctf8"/>
</dbReference>
<dbReference type="PANTHER" id="PTHR28605:SF1">
    <property type="entry name" value="CHROMOSOME TRANSMISSION FIDELITY FACTOR 8"/>
    <property type="match status" value="1"/>
</dbReference>
<name>A0A067RBT4_ZOONE</name>
<evidence type="ECO:0000256" key="2">
    <source>
        <dbReference type="ARBA" id="ARBA00022705"/>
    </source>
</evidence>
<keyword evidence="2" id="KW-0235">DNA replication</keyword>
<dbReference type="GO" id="GO:0006260">
    <property type="term" value="P:DNA replication"/>
    <property type="evidence" value="ECO:0007669"/>
    <property type="project" value="UniProtKB-KW"/>
</dbReference>
<dbReference type="FunCoup" id="A0A067RBT4">
    <property type="interactions" value="1536"/>
</dbReference>
<evidence type="ECO:0000313" key="8">
    <source>
        <dbReference type="Proteomes" id="UP000027135"/>
    </source>
</evidence>
<dbReference type="EMBL" id="KK852609">
    <property type="protein sequence ID" value="KDR20324.1"/>
    <property type="molecule type" value="Genomic_DNA"/>
</dbReference>
<dbReference type="PANTHER" id="PTHR28605">
    <property type="entry name" value="CTF8, CHROMOSOME TRANSMISSION FIDELITY FACTOR 8 HOMOLOG (S. CEREVISIAE)"/>
    <property type="match status" value="1"/>
</dbReference>
<protein>
    <submittedName>
        <fullName evidence="7">Chromosome transmission fidelity protein 8-like protein</fullName>
    </submittedName>
</protein>
<comment type="subcellular location">
    <subcellularLocation>
        <location evidence="1">Nucleus</location>
    </subcellularLocation>
</comment>
<evidence type="ECO:0000256" key="1">
    <source>
        <dbReference type="ARBA" id="ARBA00004123"/>
    </source>
</evidence>
<keyword evidence="8" id="KW-1185">Reference proteome</keyword>
<dbReference type="GO" id="GO:0031390">
    <property type="term" value="C:Ctf18 RFC-like complex"/>
    <property type="evidence" value="ECO:0007669"/>
    <property type="project" value="InterPro"/>
</dbReference>
<evidence type="ECO:0000256" key="6">
    <source>
        <dbReference type="ARBA" id="ARBA00038447"/>
    </source>
</evidence>
<dbReference type="STRING" id="136037.A0A067RBT4"/>
<organism evidence="7 8">
    <name type="scientific">Zootermopsis nevadensis</name>
    <name type="common">Dampwood termite</name>
    <dbReference type="NCBI Taxonomy" id="136037"/>
    <lineage>
        <taxon>Eukaryota</taxon>
        <taxon>Metazoa</taxon>
        <taxon>Ecdysozoa</taxon>
        <taxon>Arthropoda</taxon>
        <taxon>Hexapoda</taxon>
        <taxon>Insecta</taxon>
        <taxon>Pterygota</taxon>
        <taxon>Neoptera</taxon>
        <taxon>Polyneoptera</taxon>
        <taxon>Dictyoptera</taxon>
        <taxon>Blattodea</taxon>
        <taxon>Blattoidea</taxon>
        <taxon>Termitoidae</taxon>
        <taxon>Termopsidae</taxon>
        <taxon>Zootermopsis</taxon>
    </lineage>
</organism>
<evidence type="ECO:0000313" key="7">
    <source>
        <dbReference type="EMBL" id="KDR20324.1"/>
    </source>
</evidence>
<sequence length="111" mass="12507">GEWAIVELQGDLESRNDSSMHQQFIGDLHYTNKGKPVLIIGHHILHGEVITMDKPFAILEQKQNPESEGSETFEPSVVQNTVEFHVKAIVKKKLIFSDRPKPIIANVPKIV</sequence>
<evidence type="ECO:0000256" key="5">
    <source>
        <dbReference type="ARBA" id="ARBA00023306"/>
    </source>
</evidence>
<gene>
    <name evidence="7" type="ORF">L798_05213</name>
</gene>
<keyword evidence="4" id="KW-0539">Nucleus</keyword>
<evidence type="ECO:0000256" key="3">
    <source>
        <dbReference type="ARBA" id="ARBA00023125"/>
    </source>
</evidence>
<evidence type="ECO:0000256" key="4">
    <source>
        <dbReference type="ARBA" id="ARBA00023242"/>
    </source>
</evidence>
<proteinExistence type="inferred from homology"/>